<gene>
    <name evidence="1" type="ORF">MuYL_4061</name>
</gene>
<reference evidence="1 2" key="1">
    <citation type="submission" date="2017-08" db="EMBL/GenBank/DDBJ databases">
        <title>Complete genome sequence of Mucilaginibacter sp. strain BJC16-A31.</title>
        <authorList>
            <consortium name="Henan University of Science and Technology"/>
            <person name="You X."/>
        </authorList>
    </citation>
    <scope>NUCLEOTIDE SEQUENCE [LARGE SCALE GENOMIC DNA]</scope>
    <source>
        <strain evidence="1 2">BJC16-A31</strain>
    </source>
</reference>
<dbReference type="KEGG" id="muc:MuYL_4061"/>
<dbReference type="AlphaFoldDB" id="A0A223P1H8"/>
<protein>
    <submittedName>
        <fullName evidence="1">Uncharacterized protein</fullName>
    </submittedName>
</protein>
<proteinExistence type="predicted"/>
<dbReference type="EMBL" id="CP022743">
    <property type="protein sequence ID" value="ASU35946.1"/>
    <property type="molecule type" value="Genomic_DNA"/>
</dbReference>
<evidence type="ECO:0000313" key="2">
    <source>
        <dbReference type="Proteomes" id="UP000215002"/>
    </source>
</evidence>
<sequence length="42" mass="4959">MFLTNLMIKSPNYSNRELAGSALWNIFHVLFLSRFPQAVFRQ</sequence>
<keyword evidence="2" id="KW-1185">Reference proteome</keyword>
<organism evidence="1 2">
    <name type="scientific">Mucilaginibacter xinganensis</name>
    <dbReference type="NCBI Taxonomy" id="1234841"/>
    <lineage>
        <taxon>Bacteria</taxon>
        <taxon>Pseudomonadati</taxon>
        <taxon>Bacteroidota</taxon>
        <taxon>Sphingobacteriia</taxon>
        <taxon>Sphingobacteriales</taxon>
        <taxon>Sphingobacteriaceae</taxon>
        <taxon>Mucilaginibacter</taxon>
    </lineage>
</organism>
<dbReference type="Proteomes" id="UP000215002">
    <property type="component" value="Chromosome"/>
</dbReference>
<name>A0A223P1H8_9SPHI</name>
<evidence type="ECO:0000313" key="1">
    <source>
        <dbReference type="EMBL" id="ASU35946.1"/>
    </source>
</evidence>
<accession>A0A223P1H8</accession>